<feature type="compositionally biased region" description="Basic and acidic residues" evidence="1">
    <location>
        <begin position="59"/>
        <end position="70"/>
    </location>
</feature>
<dbReference type="AlphaFoldDB" id="A0A1X7PBV0"/>
<feature type="compositionally biased region" description="Polar residues" evidence="1">
    <location>
        <begin position="23"/>
        <end position="34"/>
    </location>
</feature>
<evidence type="ECO:0000313" key="2">
    <source>
        <dbReference type="EMBL" id="SMH48045.1"/>
    </source>
</evidence>
<protein>
    <submittedName>
        <fullName evidence="2">Uncharacterized protein</fullName>
    </submittedName>
</protein>
<reference evidence="2 3" key="1">
    <citation type="submission" date="2017-04" db="EMBL/GenBank/DDBJ databases">
        <authorList>
            <person name="Afonso C.L."/>
            <person name="Miller P.J."/>
            <person name="Scott M.A."/>
            <person name="Spackman E."/>
            <person name="Goraichik I."/>
            <person name="Dimitrov K.M."/>
            <person name="Suarez D.L."/>
            <person name="Swayne D.E."/>
        </authorList>
    </citation>
    <scope>NUCLEOTIDE SEQUENCE [LARGE SCALE GENOMIC DNA]</scope>
    <source>
        <strain evidence="2 3">B5P</strain>
    </source>
</reference>
<proteinExistence type="predicted"/>
<dbReference type="EMBL" id="FXBL01000004">
    <property type="protein sequence ID" value="SMH48045.1"/>
    <property type="molecule type" value="Genomic_DNA"/>
</dbReference>
<organism evidence="2 3">
    <name type="scientific">Mesorhizobium australicum</name>
    <dbReference type="NCBI Taxonomy" id="536018"/>
    <lineage>
        <taxon>Bacteria</taxon>
        <taxon>Pseudomonadati</taxon>
        <taxon>Pseudomonadota</taxon>
        <taxon>Alphaproteobacteria</taxon>
        <taxon>Hyphomicrobiales</taxon>
        <taxon>Phyllobacteriaceae</taxon>
        <taxon>Mesorhizobium</taxon>
    </lineage>
</organism>
<evidence type="ECO:0000313" key="3">
    <source>
        <dbReference type="Proteomes" id="UP000193083"/>
    </source>
</evidence>
<sequence length="87" mass="9603">MVLQKTSPVGFFAGQRLGDRTGSLMSTKNETANVKQERAARLSEQLRANLMRRKSQARARREGAADERAEGITLAQAPVRTTEDDEA</sequence>
<feature type="region of interest" description="Disordered" evidence="1">
    <location>
        <begin position="1"/>
        <end position="87"/>
    </location>
</feature>
<accession>A0A1X7PBV0</accession>
<name>A0A1X7PBV0_9HYPH</name>
<dbReference type="Proteomes" id="UP000193083">
    <property type="component" value="Unassembled WGS sequence"/>
</dbReference>
<keyword evidence="3" id="KW-1185">Reference proteome</keyword>
<evidence type="ECO:0000256" key="1">
    <source>
        <dbReference type="SAM" id="MobiDB-lite"/>
    </source>
</evidence>
<gene>
    <name evidence="2" type="ORF">SAMN02982922_3661</name>
</gene>